<sequence>MMRLFVIGIIAICATLTNAHLAAWHKGMYCLNGVDGVVNLNANEAVNPLYDLPKKDWWFHHINKCDNFPPDEGDFLELPAGGDFTVEISANRATTSLSYNGKYATDWPDGKTYPEDYNVPSCITTPNMHTQNQSMAAGTAFAISYQSDIKKVTAENLAVFTVRYHTPWKRIASYSVPAAMPACPPEGCICAWGWIPNGCGQPNMYHQAFKCKVTGATATAPIAAPKPPVWCEDDPARCTKGAKQMIYWNQRDGNNIAVSGLDRSGFPKSPAYNNKCGFPDGAQNDIFAAPANGGGSNTPPTPPSNPSSGSGSNTGPASSKPAPSQGSSGSDTGSGPSKPAPSSGFPDPDADNDSNTDPTSPYVPPPRTCKGRSRKRAAGR</sequence>
<evidence type="ECO:0000256" key="6">
    <source>
        <dbReference type="ARBA" id="ARBA00023002"/>
    </source>
</evidence>
<feature type="compositionally biased region" description="Low complexity" evidence="12">
    <location>
        <begin position="306"/>
        <end position="346"/>
    </location>
</feature>
<evidence type="ECO:0000256" key="2">
    <source>
        <dbReference type="ARBA" id="ARBA00004613"/>
    </source>
</evidence>
<evidence type="ECO:0000256" key="10">
    <source>
        <dbReference type="ARBA" id="ARBA00023180"/>
    </source>
</evidence>
<keyword evidence="6" id="KW-0560">Oxidoreductase</keyword>
<evidence type="ECO:0000256" key="4">
    <source>
        <dbReference type="ARBA" id="ARBA00022723"/>
    </source>
</evidence>
<evidence type="ECO:0000313" key="14">
    <source>
        <dbReference type="EMBL" id="KAF9464509.1"/>
    </source>
</evidence>
<feature type="chain" id="PRO_5040376996" evidence="13">
    <location>
        <begin position="20"/>
        <end position="380"/>
    </location>
</feature>
<comment type="similarity">
    <text evidence="11">Belongs to the polysaccharide monooxygenase AA14 family.</text>
</comment>
<keyword evidence="4" id="KW-0479">Metal-binding</keyword>
<evidence type="ECO:0000256" key="5">
    <source>
        <dbReference type="ARBA" id="ARBA00022729"/>
    </source>
</evidence>
<evidence type="ECO:0000313" key="15">
    <source>
        <dbReference type="Proteomes" id="UP000807353"/>
    </source>
</evidence>
<evidence type="ECO:0000256" key="9">
    <source>
        <dbReference type="ARBA" id="ARBA00023157"/>
    </source>
</evidence>
<comment type="subcellular location">
    <subcellularLocation>
        <location evidence="2">Secreted</location>
    </subcellularLocation>
</comment>
<feature type="region of interest" description="Disordered" evidence="12">
    <location>
        <begin position="283"/>
        <end position="380"/>
    </location>
</feature>
<dbReference type="AlphaFoldDB" id="A0A9P5Y887"/>
<keyword evidence="10" id="KW-0325">Glycoprotein</keyword>
<keyword evidence="3" id="KW-0964">Secreted</keyword>
<evidence type="ECO:0000256" key="3">
    <source>
        <dbReference type="ARBA" id="ARBA00022525"/>
    </source>
</evidence>
<keyword evidence="8" id="KW-0503">Monooxygenase</keyword>
<keyword evidence="15" id="KW-1185">Reference proteome</keyword>
<evidence type="ECO:0000256" key="13">
    <source>
        <dbReference type="SAM" id="SignalP"/>
    </source>
</evidence>
<evidence type="ECO:0000256" key="12">
    <source>
        <dbReference type="SAM" id="MobiDB-lite"/>
    </source>
</evidence>
<evidence type="ECO:0000256" key="1">
    <source>
        <dbReference type="ARBA" id="ARBA00001973"/>
    </source>
</evidence>
<evidence type="ECO:0000256" key="8">
    <source>
        <dbReference type="ARBA" id="ARBA00023033"/>
    </source>
</evidence>
<dbReference type="EMBL" id="MU150253">
    <property type="protein sequence ID" value="KAF9464509.1"/>
    <property type="molecule type" value="Genomic_DNA"/>
</dbReference>
<evidence type="ECO:0000256" key="11">
    <source>
        <dbReference type="ARBA" id="ARBA00046340"/>
    </source>
</evidence>
<dbReference type="Proteomes" id="UP000807353">
    <property type="component" value="Unassembled WGS sequence"/>
</dbReference>
<feature type="non-terminal residue" evidence="14">
    <location>
        <position position="380"/>
    </location>
</feature>
<dbReference type="Pfam" id="PF22810">
    <property type="entry name" value="LPMO_AA14"/>
    <property type="match status" value="1"/>
</dbReference>
<dbReference type="GO" id="GO:0046872">
    <property type="term" value="F:metal ion binding"/>
    <property type="evidence" value="ECO:0007669"/>
    <property type="project" value="UniProtKB-KW"/>
</dbReference>
<keyword evidence="7" id="KW-0186">Copper</keyword>
<organism evidence="14 15">
    <name type="scientific">Collybia nuda</name>
    <dbReference type="NCBI Taxonomy" id="64659"/>
    <lineage>
        <taxon>Eukaryota</taxon>
        <taxon>Fungi</taxon>
        <taxon>Dikarya</taxon>
        <taxon>Basidiomycota</taxon>
        <taxon>Agaricomycotina</taxon>
        <taxon>Agaricomycetes</taxon>
        <taxon>Agaricomycetidae</taxon>
        <taxon>Agaricales</taxon>
        <taxon>Tricholomatineae</taxon>
        <taxon>Clitocybaceae</taxon>
        <taxon>Collybia</taxon>
    </lineage>
</organism>
<feature type="compositionally biased region" description="Basic residues" evidence="12">
    <location>
        <begin position="369"/>
        <end position="380"/>
    </location>
</feature>
<keyword evidence="5 13" id="KW-0732">Signal</keyword>
<proteinExistence type="inferred from homology"/>
<name>A0A9P5Y887_9AGAR</name>
<protein>
    <submittedName>
        <fullName evidence="14">Uncharacterized protein</fullName>
    </submittedName>
</protein>
<dbReference type="OrthoDB" id="2019572at2759"/>
<dbReference type="GO" id="GO:0004497">
    <property type="term" value="F:monooxygenase activity"/>
    <property type="evidence" value="ECO:0007669"/>
    <property type="project" value="UniProtKB-KW"/>
</dbReference>
<keyword evidence="9" id="KW-1015">Disulfide bond</keyword>
<comment type="cofactor">
    <cofactor evidence="1">
        <name>Cu(2+)</name>
        <dbReference type="ChEBI" id="CHEBI:29036"/>
    </cofactor>
</comment>
<accession>A0A9P5Y887</accession>
<gene>
    <name evidence="14" type="ORF">BDZ94DRAFT_1255898</name>
</gene>
<dbReference type="InterPro" id="IPR054497">
    <property type="entry name" value="LPMO_AA14"/>
</dbReference>
<comment type="caution">
    <text evidence="14">The sequence shown here is derived from an EMBL/GenBank/DDBJ whole genome shotgun (WGS) entry which is preliminary data.</text>
</comment>
<reference evidence="14" key="1">
    <citation type="submission" date="2020-11" db="EMBL/GenBank/DDBJ databases">
        <authorList>
            <consortium name="DOE Joint Genome Institute"/>
            <person name="Ahrendt S."/>
            <person name="Riley R."/>
            <person name="Andreopoulos W."/>
            <person name="Labutti K."/>
            <person name="Pangilinan J."/>
            <person name="Ruiz-Duenas F.J."/>
            <person name="Barrasa J.M."/>
            <person name="Sanchez-Garcia M."/>
            <person name="Camarero S."/>
            <person name="Miyauchi S."/>
            <person name="Serrano A."/>
            <person name="Linde D."/>
            <person name="Babiker R."/>
            <person name="Drula E."/>
            <person name="Ayuso-Fernandez I."/>
            <person name="Pacheco R."/>
            <person name="Padilla G."/>
            <person name="Ferreira P."/>
            <person name="Barriuso J."/>
            <person name="Kellner H."/>
            <person name="Castanera R."/>
            <person name="Alfaro M."/>
            <person name="Ramirez L."/>
            <person name="Pisabarro A.G."/>
            <person name="Kuo A."/>
            <person name="Tritt A."/>
            <person name="Lipzen A."/>
            <person name="He G."/>
            <person name="Yan M."/>
            <person name="Ng V."/>
            <person name="Cullen D."/>
            <person name="Martin F."/>
            <person name="Rosso M.-N."/>
            <person name="Henrissat B."/>
            <person name="Hibbett D."/>
            <person name="Martinez A.T."/>
            <person name="Grigoriev I.V."/>
        </authorList>
    </citation>
    <scope>NUCLEOTIDE SEQUENCE</scope>
    <source>
        <strain evidence="14">CBS 247.69</strain>
    </source>
</reference>
<dbReference type="GO" id="GO:0005576">
    <property type="term" value="C:extracellular region"/>
    <property type="evidence" value="ECO:0007669"/>
    <property type="project" value="UniProtKB-SubCell"/>
</dbReference>
<feature type="signal peptide" evidence="13">
    <location>
        <begin position="1"/>
        <end position="19"/>
    </location>
</feature>
<evidence type="ECO:0000256" key="7">
    <source>
        <dbReference type="ARBA" id="ARBA00023008"/>
    </source>
</evidence>